<protein>
    <submittedName>
        <fullName evidence="2">Uncharacterized protein</fullName>
    </submittedName>
</protein>
<evidence type="ECO:0000313" key="2">
    <source>
        <dbReference type="EMBL" id="KAK9503834.1"/>
    </source>
</evidence>
<keyword evidence="3" id="KW-1185">Reference proteome</keyword>
<dbReference type="Proteomes" id="UP001461498">
    <property type="component" value="Unassembled WGS sequence"/>
</dbReference>
<keyword evidence="1" id="KW-0175">Coiled coil</keyword>
<accession>A0AAW1D1K9</accession>
<evidence type="ECO:0000313" key="3">
    <source>
        <dbReference type="Proteomes" id="UP001461498"/>
    </source>
</evidence>
<comment type="caution">
    <text evidence="2">The sequence shown here is derived from an EMBL/GenBank/DDBJ whole genome shotgun (WGS) entry which is preliminary data.</text>
</comment>
<proteinExistence type="predicted"/>
<gene>
    <name evidence="2" type="ORF">O3M35_010308</name>
</gene>
<organism evidence="2 3">
    <name type="scientific">Rhynocoris fuscipes</name>
    <dbReference type="NCBI Taxonomy" id="488301"/>
    <lineage>
        <taxon>Eukaryota</taxon>
        <taxon>Metazoa</taxon>
        <taxon>Ecdysozoa</taxon>
        <taxon>Arthropoda</taxon>
        <taxon>Hexapoda</taxon>
        <taxon>Insecta</taxon>
        <taxon>Pterygota</taxon>
        <taxon>Neoptera</taxon>
        <taxon>Paraneoptera</taxon>
        <taxon>Hemiptera</taxon>
        <taxon>Heteroptera</taxon>
        <taxon>Panheteroptera</taxon>
        <taxon>Cimicomorpha</taxon>
        <taxon>Reduviidae</taxon>
        <taxon>Harpactorinae</taxon>
        <taxon>Harpactorini</taxon>
        <taxon>Rhynocoris</taxon>
    </lineage>
</organism>
<dbReference type="EMBL" id="JAPXFL010000007">
    <property type="protein sequence ID" value="KAK9503834.1"/>
    <property type="molecule type" value="Genomic_DNA"/>
</dbReference>
<sequence length="61" mass="7089">MTIKSCKISTNALQKKIKEQEKEINFLKGQLKKNNLVFYNVPESPDRGDVFQSIKNICEKM</sequence>
<name>A0AAW1D1K9_9HEMI</name>
<dbReference type="AlphaFoldDB" id="A0AAW1D1K9"/>
<reference evidence="2 3" key="1">
    <citation type="submission" date="2022-12" db="EMBL/GenBank/DDBJ databases">
        <title>Chromosome-level genome assembly of true bugs.</title>
        <authorList>
            <person name="Ma L."/>
            <person name="Li H."/>
        </authorList>
    </citation>
    <scope>NUCLEOTIDE SEQUENCE [LARGE SCALE GENOMIC DNA]</scope>
    <source>
        <strain evidence="2">Lab_2022b</strain>
    </source>
</reference>
<feature type="coiled-coil region" evidence="1">
    <location>
        <begin position="3"/>
        <end position="37"/>
    </location>
</feature>
<evidence type="ECO:0000256" key="1">
    <source>
        <dbReference type="SAM" id="Coils"/>
    </source>
</evidence>